<name>A0ABR6EV69_9SPHI</name>
<comment type="caution">
    <text evidence="1">The sequence shown here is derived from an EMBL/GenBank/DDBJ whole genome shotgun (WGS) entry which is preliminary data.</text>
</comment>
<organism evidence="1 2">
    <name type="scientific">Pedobacter gandavensis</name>
    <dbReference type="NCBI Taxonomy" id="2679963"/>
    <lineage>
        <taxon>Bacteria</taxon>
        <taxon>Pseudomonadati</taxon>
        <taxon>Bacteroidota</taxon>
        <taxon>Sphingobacteriia</taxon>
        <taxon>Sphingobacteriales</taxon>
        <taxon>Sphingobacteriaceae</taxon>
        <taxon>Pedobacter</taxon>
    </lineage>
</organism>
<protein>
    <recommendedName>
        <fullName evidence="3">Terminase small subunit</fullName>
    </recommendedName>
</protein>
<evidence type="ECO:0000313" key="1">
    <source>
        <dbReference type="EMBL" id="MBB2149168.1"/>
    </source>
</evidence>
<reference evidence="1 2" key="1">
    <citation type="submission" date="2019-11" db="EMBL/GenBank/DDBJ databases">
        <title>Description of Pedobacter sp. LMG 31462T.</title>
        <authorList>
            <person name="Carlier A."/>
            <person name="Qi S."/>
            <person name="Vandamme P."/>
        </authorList>
    </citation>
    <scope>NUCLEOTIDE SEQUENCE [LARGE SCALE GENOMIC DNA]</scope>
    <source>
        <strain evidence="1 2">LMG 31462</strain>
    </source>
</reference>
<proteinExistence type="predicted"/>
<evidence type="ECO:0000313" key="2">
    <source>
        <dbReference type="Proteomes" id="UP000636110"/>
    </source>
</evidence>
<evidence type="ECO:0008006" key="3">
    <source>
        <dbReference type="Google" id="ProtNLM"/>
    </source>
</evidence>
<dbReference type="EMBL" id="WNXC01000002">
    <property type="protein sequence ID" value="MBB2149168.1"/>
    <property type="molecule type" value="Genomic_DNA"/>
</dbReference>
<keyword evidence="2" id="KW-1185">Reference proteome</keyword>
<gene>
    <name evidence="1" type="ORF">GM920_09635</name>
</gene>
<accession>A0ABR6EV69</accession>
<dbReference type="Proteomes" id="UP000636110">
    <property type="component" value="Unassembled WGS sequence"/>
</dbReference>
<sequence>MSKLLQKDNNQEAIITYLRDPDADIELLSYKQKQLLDYYTDAYTVMRNYNSVPDAINILIKLSEKRGERISRSTARRYVYDAMDVFGYSSKIKREGILHYATEVMRDAIAMAKEQHDPKTMIMGAKEVAALNGADEIDGPNFDLLEPHVIEILLDPEAMKLIKALAGKGSLDLDTLMGNAMNSLAEDAVYVDPKD</sequence>
<dbReference type="RefSeq" id="WP_182956309.1">
    <property type="nucleotide sequence ID" value="NZ_WNXC01000002.1"/>
</dbReference>